<proteinExistence type="predicted"/>
<dbReference type="EMBL" id="SOCP01000024">
    <property type="protein sequence ID" value="TDV40076.1"/>
    <property type="molecule type" value="Genomic_DNA"/>
</dbReference>
<keyword evidence="2" id="KW-1133">Transmembrane helix</keyword>
<evidence type="ECO:0000256" key="1">
    <source>
        <dbReference type="SAM" id="MobiDB-lite"/>
    </source>
</evidence>
<feature type="transmembrane region" description="Helical" evidence="2">
    <location>
        <begin position="40"/>
        <end position="61"/>
    </location>
</feature>
<feature type="region of interest" description="Disordered" evidence="1">
    <location>
        <begin position="317"/>
        <end position="341"/>
    </location>
</feature>
<evidence type="ECO:0000313" key="3">
    <source>
        <dbReference type="EMBL" id="TDV40076.1"/>
    </source>
</evidence>
<sequence length="469" mass="49107">MASKRDQLHAYQFLVQRVISALVTRETDPEQPPFRKPVSAAFGGIAIAVIALAAVGVYGVLNPGGNQAWADGKKVIVEEETGTRYVYLDGRLHPVENYTSALLALDDHAATVSVSRDSLSGVPRGPRIGIPDAPDALPAQDGLLRDGWTMCSQPAPDLTGTVVPTSVLMVGQPTHGGMAMGNRAVLADVPETGERYLLLRGYRHLVSKPDGLAVGLALRATPAVRVSPAVIESIPAGRPIAPIPVAGMGQPAQVVRPDVRAGQLFAVSTSEGVQYYLAEVGQLLPITELQYDIQRAYQATAAAYPNAEPKALPMGLIEASGAPQPSAGPEKPGDPPAERPEFVRADDGATVCLTFTPRAAEPTMTLSPVMPEVDPMAATPRRTAQGAVLADRVLVPPGRAAVVEAAPSPDTPRGTYLVVTDQGMAYPLASVDVLKVLGYDGITPVRMPAGLVARIPTGSGLSHEAALQR</sequence>
<dbReference type="Proteomes" id="UP000294927">
    <property type="component" value="Unassembled WGS sequence"/>
</dbReference>
<dbReference type="Gene3D" id="3.30.2390.20">
    <property type="entry name" value="Type VII secretion system EccB, repeat 1 domain"/>
    <property type="match status" value="1"/>
</dbReference>
<keyword evidence="2" id="KW-0472">Membrane</keyword>
<name>A0A4R7UYC4_9PSEU</name>
<dbReference type="InterPro" id="IPR044857">
    <property type="entry name" value="T7SS_EccB_R1"/>
</dbReference>
<feature type="compositionally biased region" description="Basic and acidic residues" evidence="1">
    <location>
        <begin position="331"/>
        <end position="341"/>
    </location>
</feature>
<protein>
    <submittedName>
        <fullName evidence="3">Type VII secretion protein EccB</fullName>
    </submittedName>
</protein>
<dbReference type="NCBIfam" id="TIGR03919">
    <property type="entry name" value="T7SS_EccB"/>
    <property type="match status" value="1"/>
</dbReference>
<accession>A0A4R7UYC4</accession>
<dbReference type="RefSeq" id="WP_133908520.1">
    <property type="nucleotide sequence ID" value="NZ_SOCP01000024.1"/>
</dbReference>
<dbReference type="AlphaFoldDB" id="A0A4R7UYC4"/>
<organism evidence="3 4">
    <name type="scientific">Actinophytocola oryzae</name>
    <dbReference type="NCBI Taxonomy" id="502181"/>
    <lineage>
        <taxon>Bacteria</taxon>
        <taxon>Bacillati</taxon>
        <taxon>Actinomycetota</taxon>
        <taxon>Actinomycetes</taxon>
        <taxon>Pseudonocardiales</taxon>
        <taxon>Pseudonocardiaceae</taxon>
    </lineage>
</organism>
<keyword evidence="2" id="KW-0812">Transmembrane</keyword>
<evidence type="ECO:0000256" key="2">
    <source>
        <dbReference type="SAM" id="Phobius"/>
    </source>
</evidence>
<dbReference type="PANTHER" id="PTHR40765:SF2">
    <property type="entry name" value="ESX-2 SECRETION SYSTEM ATPASE ECCB2"/>
    <property type="match status" value="1"/>
</dbReference>
<gene>
    <name evidence="3" type="ORF">CLV71_12493</name>
</gene>
<dbReference type="OrthoDB" id="3847604at2"/>
<comment type="caution">
    <text evidence="3">The sequence shown here is derived from an EMBL/GenBank/DDBJ whole genome shotgun (WGS) entry which is preliminary data.</text>
</comment>
<dbReference type="GO" id="GO:0005576">
    <property type="term" value="C:extracellular region"/>
    <property type="evidence" value="ECO:0007669"/>
    <property type="project" value="TreeGrafter"/>
</dbReference>
<evidence type="ECO:0000313" key="4">
    <source>
        <dbReference type="Proteomes" id="UP000294927"/>
    </source>
</evidence>
<keyword evidence="4" id="KW-1185">Reference proteome</keyword>
<dbReference type="PANTHER" id="PTHR40765">
    <property type="entry name" value="ESX-2 SECRETION SYSTEM ATPASE ECCB2"/>
    <property type="match status" value="1"/>
</dbReference>
<dbReference type="Pfam" id="PF05108">
    <property type="entry name" value="T7SS_ESX1_EccB"/>
    <property type="match status" value="1"/>
</dbReference>
<dbReference type="InterPro" id="IPR007795">
    <property type="entry name" value="T7SS_EccB"/>
</dbReference>
<reference evidence="3 4" key="1">
    <citation type="submission" date="2019-03" db="EMBL/GenBank/DDBJ databases">
        <title>Genomic Encyclopedia of Archaeal and Bacterial Type Strains, Phase II (KMG-II): from individual species to whole genera.</title>
        <authorList>
            <person name="Goeker M."/>
        </authorList>
    </citation>
    <scope>NUCLEOTIDE SEQUENCE [LARGE SCALE GENOMIC DNA]</scope>
    <source>
        <strain evidence="3 4">DSM 45499</strain>
    </source>
</reference>